<accession>A0A0L6VJ39</accession>
<organism evidence="1 2">
    <name type="scientific">Puccinia sorghi</name>
    <dbReference type="NCBI Taxonomy" id="27349"/>
    <lineage>
        <taxon>Eukaryota</taxon>
        <taxon>Fungi</taxon>
        <taxon>Dikarya</taxon>
        <taxon>Basidiomycota</taxon>
        <taxon>Pucciniomycotina</taxon>
        <taxon>Pucciniomycetes</taxon>
        <taxon>Pucciniales</taxon>
        <taxon>Pucciniaceae</taxon>
        <taxon>Puccinia</taxon>
    </lineage>
</organism>
<evidence type="ECO:0000313" key="2">
    <source>
        <dbReference type="Proteomes" id="UP000037035"/>
    </source>
</evidence>
<dbReference type="AlphaFoldDB" id="A0A0L6VJ39"/>
<dbReference type="Proteomes" id="UP000037035">
    <property type="component" value="Unassembled WGS sequence"/>
</dbReference>
<keyword evidence="2" id="KW-1185">Reference proteome</keyword>
<name>A0A0L6VJ39_9BASI</name>
<gene>
    <name evidence="1" type="ORF">VP01_150g1</name>
</gene>
<protein>
    <submittedName>
        <fullName evidence="1">Uncharacterized protein</fullName>
    </submittedName>
</protein>
<reference evidence="1 2" key="1">
    <citation type="submission" date="2015-08" db="EMBL/GenBank/DDBJ databases">
        <title>Next Generation Sequencing and Analysis of the Genome of Puccinia sorghi L Schw, the Causal Agent of Maize Common Rust.</title>
        <authorList>
            <person name="Rochi L."/>
            <person name="Burguener G."/>
            <person name="Darino M."/>
            <person name="Turjanski A."/>
            <person name="Kreff E."/>
            <person name="Dieguez M.J."/>
            <person name="Sacco F."/>
        </authorList>
    </citation>
    <scope>NUCLEOTIDE SEQUENCE [LARGE SCALE GENOMIC DNA]</scope>
    <source>
        <strain evidence="1 2">RO10H11247</strain>
    </source>
</reference>
<proteinExistence type="predicted"/>
<sequence>MERRVGREDLLVGRCGQKWSTRVQVVVVVRTRRADGLGGRYNVVSVNIFFGSPRKGRAPIGWRWFCYEWTKSKTIGLNPPKLPDGHTAYIPMMSYSIHPQHVKRLPNWRQHTNTSEIINTHLPLAPARAVRATITANRKLYFDVVYIGITRTLKLQRHAIHRPIGNLLAALRAAYYEPVPVEWHNQNKQARGKKEKNLFYSFIDKTLNSNLKKNWSKLRDHWPRPDSSTVGSDNNTINRLDRWESVSWIISLLWKESTEGLLVCGQGCLNGNLCGCIDVAKNHLKRRGNGDKGLIQRINPREWEKHSAVMGPLESKVIGWFWLLGGLQIEYLFNLDLRLGKHVLDPQQKEKCLQFTSSKFYLPNQVMFMKSLIKILVLLLKQSSPVQLIILNLLQSRTEGKVYVSFKFWTTNATNSFQKKSNLFAKKKIKFNKTKTNIFFNYQIQRNTKSQCINKLLLFFQKIQHNY</sequence>
<dbReference type="VEuPathDB" id="FungiDB:VP01_150g1"/>
<evidence type="ECO:0000313" key="1">
    <source>
        <dbReference type="EMBL" id="KNZ60724.1"/>
    </source>
</evidence>
<dbReference type="EMBL" id="LAVV01005665">
    <property type="protein sequence ID" value="KNZ60724.1"/>
    <property type="molecule type" value="Genomic_DNA"/>
</dbReference>
<comment type="caution">
    <text evidence="1">The sequence shown here is derived from an EMBL/GenBank/DDBJ whole genome shotgun (WGS) entry which is preliminary data.</text>
</comment>